<dbReference type="KEGG" id="sgrg:L0C25_00935"/>
<dbReference type="RefSeq" id="WP_271634498.1">
    <property type="nucleotide sequence ID" value="NZ_CP094970.1"/>
</dbReference>
<protein>
    <recommendedName>
        <fullName evidence="4">DUF2933 domain-containing protein</fullName>
    </recommendedName>
</protein>
<dbReference type="Proteomes" id="UP001164390">
    <property type="component" value="Chromosome"/>
</dbReference>
<gene>
    <name evidence="2" type="ORF">L0C25_00935</name>
</gene>
<proteinExistence type="predicted"/>
<reference evidence="2" key="1">
    <citation type="submission" date="2022-01" db="EMBL/GenBank/DDBJ databases">
        <title>Nocardioidaceae gen. sp. A5X3R13.</title>
        <authorList>
            <person name="Lopez Marin M.A."/>
            <person name="Uhlik O."/>
        </authorList>
    </citation>
    <scope>NUCLEOTIDE SEQUENCE</scope>
    <source>
        <strain evidence="2">A5X3R13</strain>
    </source>
</reference>
<evidence type="ECO:0008006" key="4">
    <source>
        <dbReference type="Google" id="ProtNLM"/>
    </source>
</evidence>
<evidence type="ECO:0000313" key="3">
    <source>
        <dbReference type="Proteomes" id="UP001164390"/>
    </source>
</evidence>
<keyword evidence="1" id="KW-0812">Transmembrane</keyword>
<organism evidence="2 3">
    <name type="scientific">Solicola gregarius</name>
    <dbReference type="NCBI Taxonomy" id="2908642"/>
    <lineage>
        <taxon>Bacteria</taxon>
        <taxon>Bacillati</taxon>
        <taxon>Actinomycetota</taxon>
        <taxon>Actinomycetes</taxon>
        <taxon>Propionibacteriales</taxon>
        <taxon>Nocardioidaceae</taxon>
        <taxon>Solicola</taxon>
    </lineage>
</organism>
<keyword evidence="3" id="KW-1185">Reference proteome</keyword>
<name>A0AA46TI83_9ACTN</name>
<feature type="transmembrane region" description="Helical" evidence="1">
    <location>
        <begin position="6"/>
        <end position="25"/>
    </location>
</feature>
<evidence type="ECO:0000256" key="1">
    <source>
        <dbReference type="SAM" id="Phobius"/>
    </source>
</evidence>
<evidence type="ECO:0000313" key="2">
    <source>
        <dbReference type="EMBL" id="UYM05676.1"/>
    </source>
</evidence>
<keyword evidence="1" id="KW-0472">Membrane</keyword>
<dbReference type="EMBL" id="CP094970">
    <property type="protein sequence ID" value="UYM05676.1"/>
    <property type="molecule type" value="Genomic_DNA"/>
</dbReference>
<dbReference type="AlphaFoldDB" id="A0AA46TI83"/>
<accession>A0AA46TI83</accession>
<keyword evidence="1" id="KW-1133">Transmembrane helix</keyword>
<sequence length="67" mass="7059">MTELFYALALLACPVGMGTMMWLMMRGKHTGGESGTASEVAALRAEVARLRAGSDDRRAAGRSRSAG</sequence>